<evidence type="ECO:0000256" key="1">
    <source>
        <dbReference type="PROSITE-ProRule" id="PRU00288"/>
    </source>
</evidence>
<dbReference type="GO" id="GO:0008270">
    <property type="term" value="F:zinc ion binding"/>
    <property type="evidence" value="ECO:0007669"/>
    <property type="project" value="UniProtKB-KW"/>
</dbReference>
<organism evidence="4 5">
    <name type="scientific">Tritrichomonas foetus</name>
    <dbReference type="NCBI Taxonomy" id="1144522"/>
    <lineage>
        <taxon>Eukaryota</taxon>
        <taxon>Metamonada</taxon>
        <taxon>Parabasalia</taxon>
        <taxon>Tritrichomonadida</taxon>
        <taxon>Tritrichomonadidae</taxon>
        <taxon>Tritrichomonas</taxon>
    </lineage>
</organism>
<feature type="region of interest" description="Disordered" evidence="2">
    <location>
        <begin position="287"/>
        <end position="363"/>
    </location>
</feature>
<evidence type="ECO:0000256" key="2">
    <source>
        <dbReference type="SAM" id="MobiDB-lite"/>
    </source>
</evidence>
<protein>
    <recommendedName>
        <fullName evidence="3">Arf-GAP domain-containing protein</fullName>
    </recommendedName>
</protein>
<feature type="compositionally biased region" description="Basic and acidic residues" evidence="2">
    <location>
        <begin position="307"/>
        <end position="321"/>
    </location>
</feature>
<dbReference type="Pfam" id="PF01412">
    <property type="entry name" value="ArfGap"/>
    <property type="match status" value="1"/>
</dbReference>
<sequence>MSLSFCKTLIKKYLPWCHFSQFFHSRSIPRFTISDMSKNIEKKIRTLMHKEGNEKCIDCFDPCALFIDLEYGIFLCEKCSEIHKEIGSKIINITNISVCDSNSKKKNTIPTLEKELDSKILDKLNSNSNSKFNSKYMALYHPNDEISIPFGSDYVNRRLFIISKYIEKKWFSSHPSHSHFFDPTFNEIEAYTGFPSIQQELDLSLLLSSSEESQISSPLDLPLNSHFLNSPNQSILENTTTNSIEKVGDDSLASFDDFEFHFADQTIDDEDADILVTQPQCKCKQKRLNNNNDSDQCKKKYKIRRRQASDQQEKNSDDLQEKANVQNPSKRRYSSNSLPHDTLFSRKQIGPRQSLMSWNKRKE</sequence>
<dbReference type="GO" id="GO:0005886">
    <property type="term" value="C:plasma membrane"/>
    <property type="evidence" value="ECO:0007669"/>
    <property type="project" value="TreeGrafter"/>
</dbReference>
<keyword evidence="1" id="KW-0479">Metal-binding</keyword>
<reference evidence="4" key="1">
    <citation type="submission" date="2016-10" db="EMBL/GenBank/DDBJ databases">
        <authorList>
            <person name="Benchimol M."/>
            <person name="Almeida L.G."/>
            <person name="Vasconcelos A.T."/>
            <person name="Perreira-Neves A."/>
            <person name="Rosa I.A."/>
            <person name="Tasca T."/>
            <person name="Bogo M.R."/>
            <person name="de Souza W."/>
        </authorList>
    </citation>
    <scope>NUCLEOTIDE SEQUENCE [LARGE SCALE GENOMIC DNA]</scope>
    <source>
        <strain evidence="4">K</strain>
    </source>
</reference>
<dbReference type="GO" id="GO:0005737">
    <property type="term" value="C:cytoplasm"/>
    <property type="evidence" value="ECO:0007669"/>
    <property type="project" value="TreeGrafter"/>
</dbReference>
<evidence type="ECO:0000313" key="5">
    <source>
        <dbReference type="Proteomes" id="UP000179807"/>
    </source>
</evidence>
<dbReference type="GO" id="GO:0005096">
    <property type="term" value="F:GTPase activator activity"/>
    <property type="evidence" value="ECO:0007669"/>
    <property type="project" value="InterPro"/>
</dbReference>
<dbReference type="PANTHER" id="PTHR46021">
    <property type="entry name" value="ARF-GAP WITH DUAL PH DOMAIN-CONTAINING PROTEIN 1-LIKE PROTEIN"/>
    <property type="match status" value="1"/>
</dbReference>
<keyword evidence="1" id="KW-0863">Zinc-finger</keyword>
<dbReference type="PROSITE" id="PS50115">
    <property type="entry name" value="ARFGAP"/>
    <property type="match status" value="1"/>
</dbReference>
<dbReference type="PANTHER" id="PTHR46021:SF2">
    <property type="entry name" value="ARF-GAP WITH DUAL PH DOMAIN-CONTAINING PROTEIN 1"/>
    <property type="match status" value="1"/>
</dbReference>
<dbReference type="InterPro" id="IPR001164">
    <property type="entry name" value="ArfGAP_dom"/>
</dbReference>
<comment type="caution">
    <text evidence="4">The sequence shown here is derived from an EMBL/GenBank/DDBJ whole genome shotgun (WGS) entry which is preliminary data.</text>
</comment>
<evidence type="ECO:0000259" key="3">
    <source>
        <dbReference type="PROSITE" id="PS50115"/>
    </source>
</evidence>
<dbReference type="Gene3D" id="1.10.220.150">
    <property type="entry name" value="Arf GTPase activating protein"/>
    <property type="match status" value="1"/>
</dbReference>
<dbReference type="EMBL" id="MLAK01000910">
    <property type="protein sequence ID" value="OHT01480.1"/>
    <property type="molecule type" value="Genomic_DNA"/>
</dbReference>
<accession>A0A1J4JSS1</accession>
<keyword evidence="1" id="KW-0862">Zinc</keyword>
<dbReference type="Proteomes" id="UP000179807">
    <property type="component" value="Unassembled WGS sequence"/>
</dbReference>
<dbReference type="InterPro" id="IPR037278">
    <property type="entry name" value="ARFGAP/RecO"/>
</dbReference>
<dbReference type="SMART" id="SM00105">
    <property type="entry name" value="ArfGap"/>
    <property type="match status" value="1"/>
</dbReference>
<dbReference type="InterPro" id="IPR052589">
    <property type="entry name" value="Arf-GAP_dual-PH_domain"/>
</dbReference>
<dbReference type="OrthoDB" id="73919at2759"/>
<dbReference type="InterPro" id="IPR038508">
    <property type="entry name" value="ArfGAP_dom_sf"/>
</dbReference>
<feature type="domain" description="Arf-GAP" evidence="3">
    <location>
        <begin position="41"/>
        <end position="178"/>
    </location>
</feature>
<proteinExistence type="predicted"/>
<dbReference type="GeneID" id="94842793"/>
<feature type="compositionally biased region" description="Polar residues" evidence="2">
    <location>
        <begin position="323"/>
        <end position="339"/>
    </location>
</feature>
<keyword evidence="5" id="KW-1185">Reference proteome</keyword>
<dbReference type="AlphaFoldDB" id="A0A1J4JSS1"/>
<gene>
    <name evidence="4" type="ORF">TRFO_31709</name>
</gene>
<dbReference type="GO" id="GO:0005547">
    <property type="term" value="F:phosphatidylinositol-3,4,5-trisphosphate binding"/>
    <property type="evidence" value="ECO:0007669"/>
    <property type="project" value="TreeGrafter"/>
</dbReference>
<dbReference type="VEuPathDB" id="TrichDB:TRFO_31709"/>
<evidence type="ECO:0000313" key="4">
    <source>
        <dbReference type="EMBL" id="OHT01480.1"/>
    </source>
</evidence>
<dbReference type="SUPFAM" id="SSF57863">
    <property type="entry name" value="ArfGap/RecO-like zinc finger"/>
    <property type="match status" value="1"/>
</dbReference>
<name>A0A1J4JSS1_9EUKA</name>
<dbReference type="RefSeq" id="XP_068354616.1">
    <property type="nucleotide sequence ID" value="XM_068508089.1"/>
</dbReference>